<organism evidence="15 16">
    <name type="scientific">Aphis gossypii</name>
    <name type="common">Cotton aphid</name>
    <dbReference type="NCBI Taxonomy" id="80765"/>
    <lineage>
        <taxon>Eukaryota</taxon>
        <taxon>Metazoa</taxon>
        <taxon>Ecdysozoa</taxon>
        <taxon>Arthropoda</taxon>
        <taxon>Hexapoda</taxon>
        <taxon>Insecta</taxon>
        <taxon>Pterygota</taxon>
        <taxon>Neoptera</taxon>
        <taxon>Paraneoptera</taxon>
        <taxon>Hemiptera</taxon>
        <taxon>Sternorrhyncha</taxon>
        <taxon>Aphidomorpha</taxon>
        <taxon>Aphidoidea</taxon>
        <taxon>Aphididae</taxon>
        <taxon>Aphidini</taxon>
        <taxon>Aphis</taxon>
        <taxon>Aphis</taxon>
    </lineage>
</organism>
<evidence type="ECO:0000256" key="6">
    <source>
        <dbReference type="ARBA" id="ARBA00022723"/>
    </source>
</evidence>
<dbReference type="EMBL" id="OU899035">
    <property type="protein sequence ID" value="CAH1726610.1"/>
    <property type="molecule type" value="Genomic_DNA"/>
</dbReference>
<proteinExistence type="predicted"/>
<dbReference type="InterPro" id="IPR016090">
    <property type="entry name" value="PLA2-like_dom"/>
</dbReference>
<sequence>MSSSYLWVACTLLVGIVSWTSAVNSPTKTYTGYKLNPTSLRMIYYHDQTIAIVEIGEGKALLNCELVEIYNDEEGKEMLKNLTRINKPLRITLDQMMKLIGQCDLLDPHQVNPEEAKLHARGVNGGEEMNSNGGVQTTTSSSLYSGILPGTKWCGSGDLATTFFDLGPEVKLDMCCRTHDLCPSKVRSYATRYNITNNSMYTKSHCICDKTFYNCLKKAKHSTGDLMGTLYFNILRVPCVDERNGKTVFKLPPTY</sequence>
<keyword evidence="9" id="KW-0442">Lipid degradation</keyword>
<feature type="chain" id="PRO_5040441386" description="Phospholipase A2" evidence="13">
    <location>
        <begin position="23"/>
        <end position="255"/>
    </location>
</feature>
<evidence type="ECO:0000256" key="8">
    <source>
        <dbReference type="ARBA" id="ARBA00022837"/>
    </source>
</evidence>
<evidence type="ECO:0000256" key="10">
    <source>
        <dbReference type="ARBA" id="ARBA00023098"/>
    </source>
</evidence>
<keyword evidence="5" id="KW-0964">Secreted</keyword>
<keyword evidence="11" id="KW-1015">Disulfide bond</keyword>
<dbReference type="GO" id="GO:0016042">
    <property type="term" value="P:lipid catabolic process"/>
    <property type="evidence" value="ECO:0007669"/>
    <property type="project" value="UniProtKB-KW"/>
</dbReference>
<evidence type="ECO:0000256" key="2">
    <source>
        <dbReference type="ARBA" id="ARBA00004613"/>
    </source>
</evidence>
<dbReference type="Gene3D" id="1.20.90.10">
    <property type="entry name" value="Phospholipase A2 domain"/>
    <property type="match status" value="1"/>
</dbReference>
<feature type="signal peptide" evidence="13">
    <location>
        <begin position="1"/>
        <end position="22"/>
    </location>
</feature>
<dbReference type="GO" id="GO:0050482">
    <property type="term" value="P:arachidonate secretion"/>
    <property type="evidence" value="ECO:0007669"/>
    <property type="project" value="InterPro"/>
</dbReference>
<keyword evidence="16" id="KW-1185">Reference proteome</keyword>
<evidence type="ECO:0000256" key="5">
    <source>
        <dbReference type="ARBA" id="ARBA00022525"/>
    </source>
</evidence>
<gene>
    <name evidence="15" type="ORF">APHIGO_LOCUS7465</name>
</gene>
<evidence type="ECO:0000259" key="14">
    <source>
        <dbReference type="Pfam" id="PF05826"/>
    </source>
</evidence>
<dbReference type="FunFam" id="1.20.90.10:FF:000002">
    <property type="entry name" value="Phospholipase A2 group III"/>
    <property type="match status" value="1"/>
</dbReference>
<dbReference type="GO" id="GO:0006644">
    <property type="term" value="P:phospholipid metabolic process"/>
    <property type="evidence" value="ECO:0007669"/>
    <property type="project" value="InterPro"/>
</dbReference>
<keyword evidence="13" id="KW-0732">Signal</keyword>
<evidence type="ECO:0000313" key="16">
    <source>
        <dbReference type="Proteomes" id="UP001154329"/>
    </source>
</evidence>
<accession>A0A9P0NK39</accession>
<dbReference type="PROSITE" id="PS00118">
    <property type="entry name" value="PA2_HIS"/>
    <property type="match status" value="1"/>
</dbReference>
<keyword evidence="10" id="KW-0443">Lipid metabolism</keyword>
<dbReference type="Proteomes" id="UP001154329">
    <property type="component" value="Chromosome 2"/>
</dbReference>
<feature type="domain" description="Phospholipase A2-like central" evidence="14">
    <location>
        <begin position="147"/>
        <end position="242"/>
    </location>
</feature>
<keyword evidence="7" id="KW-0378">Hydrolase</keyword>
<keyword evidence="8" id="KW-0106">Calcium</keyword>
<evidence type="ECO:0000256" key="4">
    <source>
        <dbReference type="ARBA" id="ARBA00021721"/>
    </source>
</evidence>
<evidence type="ECO:0000313" key="15">
    <source>
        <dbReference type="EMBL" id="CAH1726610.1"/>
    </source>
</evidence>
<dbReference type="InterPro" id="IPR033113">
    <property type="entry name" value="PLA2_histidine"/>
</dbReference>
<dbReference type="GO" id="GO:0005576">
    <property type="term" value="C:extracellular region"/>
    <property type="evidence" value="ECO:0007669"/>
    <property type="project" value="UniProtKB-SubCell"/>
</dbReference>
<dbReference type="SUPFAM" id="SSF48619">
    <property type="entry name" value="Phospholipase A2, PLA2"/>
    <property type="match status" value="1"/>
</dbReference>
<evidence type="ECO:0000256" key="7">
    <source>
        <dbReference type="ARBA" id="ARBA00022801"/>
    </source>
</evidence>
<comment type="cofactor">
    <cofactor evidence="1">
        <name>Ca(2+)</name>
        <dbReference type="ChEBI" id="CHEBI:29108"/>
    </cofactor>
</comment>
<dbReference type="PANTHER" id="PTHR12253">
    <property type="entry name" value="RH14732P"/>
    <property type="match status" value="1"/>
</dbReference>
<dbReference type="GO" id="GO:0046872">
    <property type="term" value="F:metal ion binding"/>
    <property type="evidence" value="ECO:0007669"/>
    <property type="project" value="UniProtKB-KW"/>
</dbReference>
<protein>
    <recommendedName>
        <fullName evidence="4">Phospholipase A2</fullName>
        <ecNumber evidence="3">3.1.1.4</ecNumber>
    </recommendedName>
    <alternativeName>
        <fullName evidence="12">Phosphatidylcholine 2-acylhydrolase</fullName>
    </alternativeName>
</protein>
<evidence type="ECO:0000256" key="13">
    <source>
        <dbReference type="SAM" id="SignalP"/>
    </source>
</evidence>
<reference evidence="15" key="2">
    <citation type="submission" date="2022-10" db="EMBL/GenBank/DDBJ databases">
        <authorList>
            <consortium name="ENA_rothamsted_submissions"/>
            <consortium name="culmorum"/>
            <person name="King R."/>
        </authorList>
    </citation>
    <scope>NUCLEOTIDE SEQUENCE</scope>
</reference>
<dbReference type="GO" id="GO:0004623">
    <property type="term" value="F:phospholipase A2 activity"/>
    <property type="evidence" value="ECO:0007669"/>
    <property type="project" value="UniProtKB-EC"/>
</dbReference>
<reference evidence="15" key="1">
    <citation type="submission" date="2022-02" db="EMBL/GenBank/DDBJ databases">
        <authorList>
            <person name="King R."/>
        </authorList>
    </citation>
    <scope>NUCLEOTIDE SEQUENCE</scope>
</reference>
<dbReference type="Pfam" id="PF05826">
    <property type="entry name" value="Phospholip_A2_2"/>
    <property type="match status" value="1"/>
</dbReference>
<dbReference type="OrthoDB" id="6501032at2759"/>
<evidence type="ECO:0000256" key="1">
    <source>
        <dbReference type="ARBA" id="ARBA00001913"/>
    </source>
</evidence>
<evidence type="ECO:0000256" key="3">
    <source>
        <dbReference type="ARBA" id="ARBA00013278"/>
    </source>
</evidence>
<keyword evidence="6" id="KW-0479">Metal-binding</keyword>
<dbReference type="AlphaFoldDB" id="A0A9P0NK39"/>
<evidence type="ECO:0000256" key="9">
    <source>
        <dbReference type="ARBA" id="ARBA00022963"/>
    </source>
</evidence>
<dbReference type="EC" id="3.1.1.4" evidence="3"/>
<evidence type="ECO:0000256" key="11">
    <source>
        <dbReference type="ARBA" id="ARBA00023157"/>
    </source>
</evidence>
<dbReference type="InterPro" id="IPR036444">
    <property type="entry name" value="PLipase_A2_dom_sf"/>
</dbReference>
<evidence type="ECO:0000256" key="12">
    <source>
        <dbReference type="ARBA" id="ARBA00029903"/>
    </source>
</evidence>
<name>A0A9P0NK39_APHGO</name>
<comment type="subcellular location">
    <subcellularLocation>
        <location evidence="2">Secreted</location>
    </subcellularLocation>
</comment>